<gene>
    <name evidence="2" type="ORF">ALTATR162_LOCUS8673</name>
</gene>
<feature type="compositionally biased region" description="Low complexity" evidence="1">
    <location>
        <begin position="37"/>
        <end position="55"/>
    </location>
</feature>
<dbReference type="OrthoDB" id="3785701at2759"/>
<feature type="compositionally biased region" description="Polar residues" evidence="1">
    <location>
        <begin position="143"/>
        <end position="159"/>
    </location>
</feature>
<feature type="compositionally biased region" description="Polar residues" evidence="1">
    <location>
        <begin position="255"/>
        <end position="287"/>
    </location>
</feature>
<feature type="region of interest" description="Disordered" evidence="1">
    <location>
        <begin position="422"/>
        <end position="557"/>
    </location>
</feature>
<feature type="region of interest" description="Disordered" evidence="1">
    <location>
        <begin position="247"/>
        <end position="308"/>
    </location>
</feature>
<feature type="compositionally biased region" description="Polar residues" evidence="1">
    <location>
        <begin position="475"/>
        <end position="490"/>
    </location>
</feature>
<evidence type="ECO:0000256" key="1">
    <source>
        <dbReference type="SAM" id="MobiDB-lite"/>
    </source>
</evidence>
<comment type="caution">
    <text evidence="2">The sequence shown here is derived from an EMBL/GenBank/DDBJ whole genome shotgun (WGS) entry which is preliminary data.</text>
</comment>
<organism evidence="2 3">
    <name type="scientific">Alternaria atra</name>
    <dbReference type="NCBI Taxonomy" id="119953"/>
    <lineage>
        <taxon>Eukaryota</taxon>
        <taxon>Fungi</taxon>
        <taxon>Dikarya</taxon>
        <taxon>Ascomycota</taxon>
        <taxon>Pezizomycotina</taxon>
        <taxon>Dothideomycetes</taxon>
        <taxon>Pleosporomycetidae</taxon>
        <taxon>Pleosporales</taxon>
        <taxon>Pleosporineae</taxon>
        <taxon>Pleosporaceae</taxon>
        <taxon>Alternaria</taxon>
        <taxon>Alternaria sect. Ulocladioides</taxon>
    </lineage>
</organism>
<feature type="compositionally biased region" description="Polar residues" evidence="1">
    <location>
        <begin position="422"/>
        <end position="431"/>
    </location>
</feature>
<feature type="compositionally biased region" description="Polar residues" evidence="1">
    <location>
        <begin position="354"/>
        <end position="371"/>
    </location>
</feature>
<evidence type="ECO:0000313" key="3">
    <source>
        <dbReference type="Proteomes" id="UP000676310"/>
    </source>
</evidence>
<dbReference type="Proteomes" id="UP000676310">
    <property type="component" value="Unassembled WGS sequence"/>
</dbReference>
<reference evidence="2" key="1">
    <citation type="submission" date="2021-05" db="EMBL/GenBank/DDBJ databases">
        <authorList>
            <person name="Stam R."/>
        </authorList>
    </citation>
    <scope>NUCLEOTIDE SEQUENCE</scope>
    <source>
        <strain evidence="2">CS162</strain>
    </source>
</reference>
<feature type="compositionally biased region" description="Low complexity" evidence="1">
    <location>
        <begin position="103"/>
        <end position="114"/>
    </location>
</feature>
<accession>A0A8J2N4Q2</accession>
<evidence type="ECO:0000313" key="2">
    <source>
        <dbReference type="EMBL" id="CAG5178383.1"/>
    </source>
</evidence>
<feature type="compositionally biased region" description="Basic and acidic residues" evidence="1">
    <location>
        <begin position="447"/>
        <end position="463"/>
    </location>
</feature>
<sequence length="1238" mass="132403">MSPTNGSLTLFDDPFDNDQAKQRNHLSGDKLYESRHTNPISPTTIPSSISRTNTRPVQASQSLGQLAGYATSEEDEPEEVLIQGAKKGRPKWTIVYKSAELVTSDSSEFETSTSLKHHKRAVGTVPHPASRSKLDDRTRKMRNMSTKKSPTSALASSSIAKRPNTKGGFVVDSESDIGGSDHSDEDDYGGQSRSTVRRSTHASESPSFYQASLKTELSATALPTKQLNKSRLNKLFGRAKTVITTPKQERLLAHTQRSVTTAPTPSSNSLSTASLGPQQTSHLQSAGSRHADRAKHPNTASTAKEVKVLSQQTNFMDLSMTKIDGKASSISREIQQPTIDSTKQGRMLIQTDSVSTPPTTVAAGSSSSPLLQQRKPVLGVSIARGRKNSKSSDKASSATQLRSLLQLTLDEAKNDSIRNTRGAQLQVSGQEEPNIAKRAPTLASSIRKSESIHQPCVKERETTAADAASKKHSSLVIQSPKASRLGTPQRTQHHTQAPDPGPGKSTPVAPKANAASTKSTPSISKPSAQKRKLDSMSGGPDNVSTTAPKRPAPSPATALKRLETTQAVSKVKTNPYSVTASEAVVRKLSTVNNKTSASVTTALNTGTTLSSGRPVSEYKPASILPSLAINALVGRQGSSVATSSNLGATPVVSHLPAHARKAAIDQPVEKSRTPKATLLSQTEPVDRPEGFAASLTKLNSSRSPESTENTSTGHDSATFAQHNDSSSGVVATSSLDLNVSSEWPTANKSDATVLGIPSKRNTRRVAVTPYPEKALSLSVTTCPEELRQIAESNLAVQRQHGSTSTISFAKVPPVATADSILPTTGKEPASISSMTVPMPSSINESQVTNLAESATLETSLHVSTDSIENAALRSEDTPTDNKEMDVDSVHTITISIQRDDSNADAVSVSKAFDGHGSSHQSDTIVETKNVSLLTSLEPASPKQMIIDAPKIALTPPLPHFIPGPPSLEVATTSDDVLTLSGSSKVSKGAQSYFEYSVFQKVWSSEQAEEDIAGTEIIVRPFTNIVEANGHAEKVFQGSRAHFFDAIFESSNERDEYGCSIFTGSVTPFDNPTKRFHLRIWIQRDIVSKLANQTPQTLKGTSFISSTCYVLRLFNLAEQADTEGSDSSDSDDGDAPAREPVRVYQSHTRPEVYTTLDAANRAARALQIELSHEKEPRGASKAFQEKDIRELNAKLVELQSAERNGGDGCWKSKFNACGLGADTLEVVVEKTGICGPRNI</sequence>
<keyword evidence="3" id="KW-1185">Reference proteome</keyword>
<feature type="region of interest" description="Disordered" evidence="1">
    <location>
        <begin position="1120"/>
        <end position="1143"/>
    </location>
</feature>
<dbReference type="AlphaFoldDB" id="A0A8J2N4Q2"/>
<feature type="region of interest" description="Disordered" evidence="1">
    <location>
        <begin position="354"/>
        <end position="399"/>
    </location>
</feature>
<feature type="region of interest" description="Disordered" evidence="1">
    <location>
        <begin position="103"/>
        <end position="207"/>
    </location>
</feature>
<dbReference type="RefSeq" id="XP_043172241.1">
    <property type="nucleotide sequence ID" value="XM_043316306.1"/>
</dbReference>
<feature type="region of interest" description="Disordered" evidence="1">
    <location>
        <begin position="660"/>
        <end position="728"/>
    </location>
</feature>
<name>A0A8J2N4Q2_9PLEO</name>
<feature type="compositionally biased region" description="Low complexity" evidence="1">
    <location>
        <begin position="514"/>
        <end position="527"/>
    </location>
</feature>
<protein>
    <submittedName>
        <fullName evidence="2">Uncharacterized protein</fullName>
    </submittedName>
</protein>
<feature type="compositionally biased region" description="Polar residues" evidence="1">
    <location>
        <begin position="696"/>
        <end position="728"/>
    </location>
</feature>
<dbReference type="GeneID" id="67020809"/>
<feature type="region of interest" description="Disordered" evidence="1">
    <location>
        <begin position="1"/>
        <end position="77"/>
    </location>
</feature>
<feature type="compositionally biased region" description="Acidic residues" evidence="1">
    <location>
        <begin position="1120"/>
        <end position="1133"/>
    </location>
</feature>
<dbReference type="EMBL" id="CAJRGZ010000023">
    <property type="protein sequence ID" value="CAG5178383.1"/>
    <property type="molecule type" value="Genomic_DNA"/>
</dbReference>
<proteinExistence type="predicted"/>
<feature type="compositionally biased region" description="Basic and acidic residues" evidence="1">
    <location>
        <begin position="18"/>
        <end position="36"/>
    </location>
</feature>